<evidence type="ECO:0000256" key="12">
    <source>
        <dbReference type="SAM" id="MobiDB-lite"/>
    </source>
</evidence>
<evidence type="ECO:0000256" key="3">
    <source>
        <dbReference type="ARBA" id="ARBA00004305"/>
    </source>
</evidence>
<feature type="domain" description="Helicase C-terminal" evidence="14">
    <location>
        <begin position="339"/>
        <end position="497"/>
    </location>
</feature>
<dbReference type="GO" id="GO:0000957">
    <property type="term" value="P:mitochondrial RNA catabolic process"/>
    <property type="evidence" value="ECO:0007669"/>
    <property type="project" value="EnsemblFungi"/>
</dbReference>
<proteinExistence type="predicted"/>
<dbReference type="GO" id="GO:0008859">
    <property type="term" value="F:exoribonuclease II activity"/>
    <property type="evidence" value="ECO:0007669"/>
    <property type="project" value="EnsemblFungi"/>
</dbReference>
<dbReference type="InterPro" id="IPR055206">
    <property type="entry name" value="DEXQc_SUV3"/>
</dbReference>
<dbReference type="Pfam" id="PF12513">
    <property type="entry name" value="SUV3_C"/>
    <property type="match status" value="1"/>
</dbReference>
<dbReference type="CDD" id="cd17913">
    <property type="entry name" value="DEXQc_Suv3"/>
    <property type="match status" value="1"/>
</dbReference>
<evidence type="ECO:0000256" key="2">
    <source>
        <dbReference type="ARBA" id="ARBA00001946"/>
    </source>
</evidence>
<evidence type="ECO:0000256" key="11">
    <source>
        <dbReference type="ARBA" id="ARBA00047984"/>
    </source>
</evidence>
<dbReference type="FunFam" id="3.40.50.300:FF:000957">
    <property type="entry name" value="ATP-dependent RNA helicase SUV3L, mitochondrial"/>
    <property type="match status" value="1"/>
</dbReference>
<dbReference type="Gene3D" id="1.20.58.1080">
    <property type="match status" value="1"/>
</dbReference>
<accession>A0A077X2C7</accession>
<dbReference type="InterPro" id="IPR050699">
    <property type="entry name" value="RNA-DNA_Helicase"/>
</dbReference>
<dbReference type="Pfam" id="PF00271">
    <property type="entry name" value="Helicase_C"/>
    <property type="match status" value="1"/>
</dbReference>
<gene>
    <name evidence="15" type="ORF">LRAMOSA05805</name>
</gene>
<protein>
    <recommendedName>
        <fullName evidence="4">RNA helicase</fullName>
        <ecNumber evidence="4">3.6.4.13</ecNumber>
    </recommendedName>
</protein>
<dbReference type="OrthoDB" id="6692397at2759"/>
<dbReference type="PANTHER" id="PTHR12131:SF1">
    <property type="entry name" value="ATP-DEPENDENT RNA HELICASE SUPV3L1, MITOCHONDRIAL-RELATED"/>
    <property type="match status" value="1"/>
</dbReference>
<evidence type="ECO:0000259" key="14">
    <source>
        <dbReference type="PROSITE" id="PS51194"/>
    </source>
</evidence>
<feature type="region of interest" description="Disordered" evidence="12">
    <location>
        <begin position="650"/>
        <end position="694"/>
    </location>
</feature>
<keyword evidence="7" id="KW-0347">Helicase</keyword>
<comment type="cofactor">
    <cofactor evidence="1">
        <name>Mn(2+)</name>
        <dbReference type="ChEBI" id="CHEBI:29035"/>
    </cofactor>
</comment>
<dbReference type="GO" id="GO:0003724">
    <property type="term" value="F:RNA helicase activity"/>
    <property type="evidence" value="ECO:0007669"/>
    <property type="project" value="UniProtKB-EC"/>
</dbReference>
<reference evidence="15" key="1">
    <citation type="journal article" date="2014" name="Genome Announc.">
        <title>De novo whole-genome sequence and genome annotation of Lichtheimia ramosa.</title>
        <authorList>
            <person name="Linde J."/>
            <person name="Schwartze V."/>
            <person name="Binder U."/>
            <person name="Lass-Florl C."/>
            <person name="Voigt K."/>
            <person name="Horn F."/>
        </authorList>
    </citation>
    <scope>NUCLEOTIDE SEQUENCE</scope>
    <source>
        <strain evidence="15">JMRC FSU:6197</strain>
    </source>
</reference>
<evidence type="ECO:0000256" key="8">
    <source>
        <dbReference type="ARBA" id="ARBA00022840"/>
    </source>
</evidence>
<evidence type="ECO:0000259" key="13">
    <source>
        <dbReference type="PROSITE" id="PS51192"/>
    </source>
</evidence>
<dbReference type="GO" id="GO:0000372">
    <property type="term" value="P:Group I intron splicing"/>
    <property type="evidence" value="ECO:0007669"/>
    <property type="project" value="EnsemblFungi"/>
</dbReference>
<dbReference type="GO" id="GO:0005524">
    <property type="term" value="F:ATP binding"/>
    <property type="evidence" value="ECO:0007669"/>
    <property type="project" value="UniProtKB-KW"/>
</dbReference>
<evidence type="ECO:0000256" key="7">
    <source>
        <dbReference type="ARBA" id="ARBA00022806"/>
    </source>
</evidence>
<evidence type="ECO:0000256" key="4">
    <source>
        <dbReference type="ARBA" id="ARBA00012552"/>
    </source>
</evidence>
<dbReference type="InterPro" id="IPR001650">
    <property type="entry name" value="Helicase_C-like"/>
</dbReference>
<keyword evidence="8" id="KW-0067">ATP-binding</keyword>
<evidence type="ECO:0000256" key="1">
    <source>
        <dbReference type="ARBA" id="ARBA00001936"/>
    </source>
</evidence>
<comment type="subcellular location">
    <subcellularLocation>
        <location evidence="3">Mitochondrion matrix</location>
    </subcellularLocation>
</comment>
<feature type="compositionally biased region" description="Basic residues" evidence="12">
    <location>
        <begin position="672"/>
        <end position="694"/>
    </location>
</feature>
<dbReference type="GO" id="GO:0045025">
    <property type="term" value="C:mitochondrial degradosome"/>
    <property type="evidence" value="ECO:0007669"/>
    <property type="project" value="EnsemblFungi"/>
</dbReference>
<dbReference type="GO" id="GO:0005759">
    <property type="term" value="C:mitochondrial matrix"/>
    <property type="evidence" value="ECO:0007669"/>
    <property type="project" value="UniProtKB-SubCell"/>
</dbReference>
<feature type="compositionally biased region" description="Basic residues" evidence="12">
    <location>
        <begin position="656"/>
        <end position="665"/>
    </location>
</feature>
<dbReference type="InterPro" id="IPR022192">
    <property type="entry name" value="SUV3_C"/>
</dbReference>
<dbReference type="InterPro" id="IPR027417">
    <property type="entry name" value="P-loop_NTPase"/>
</dbReference>
<dbReference type="Pfam" id="PF22527">
    <property type="entry name" value="DEXQc_Suv3"/>
    <property type="match status" value="1"/>
</dbReference>
<dbReference type="Gene3D" id="3.40.50.300">
    <property type="entry name" value="P-loop containing nucleotide triphosphate hydrolases"/>
    <property type="match status" value="2"/>
</dbReference>
<dbReference type="FunFam" id="3.40.50.300:FF:000269">
    <property type="entry name" value="ATP-dependent RNA helicase SUPV3L1, mitochondrial"/>
    <property type="match status" value="1"/>
</dbReference>
<dbReference type="CDD" id="cd18805">
    <property type="entry name" value="SF2_C_suv3"/>
    <property type="match status" value="1"/>
</dbReference>
<keyword evidence="5" id="KW-0547">Nucleotide-binding</keyword>
<evidence type="ECO:0000256" key="10">
    <source>
        <dbReference type="ARBA" id="ARBA00023128"/>
    </source>
</evidence>
<dbReference type="EC" id="3.6.4.13" evidence="4"/>
<keyword evidence="10" id="KW-0496">Mitochondrion</keyword>
<dbReference type="Gene3D" id="1.20.272.40">
    <property type="match status" value="1"/>
</dbReference>
<dbReference type="InterPro" id="IPR044774">
    <property type="entry name" value="Suv3_DEXQc"/>
</dbReference>
<evidence type="ECO:0000256" key="5">
    <source>
        <dbReference type="ARBA" id="ARBA00022741"/>
    </source>
</evidence>
<evidence type="ECO:0000313" key="15">
    <source>
        <dbReference type="EMBL" id="CDS13629.1"/>
    </source>
</evidence>
<dbReference type="EMBL" id="LK023379">
    <property type="protein sequence ID" value="CDS13629.1"/>
    <property type="molecule type" value="Genomic_DNA"/>
</dbReference>
<dbReference type="GO" id="GO:0006264">
    <property type="term" value="P:mitochondrial DNA replication"/>
    <property type="evidence" value="ECO:0007669"/>
    <property type="project" value="EnsemblFungi"/>
</dbReference>
<dbReference type="GO" id="GO:0090616">
    <property type="term" value="P:mitochondrial mRNA 3'-end processing"/>
    <property type="evidence" value="ECO:0007669"/>
    <property type="project" value="EnsemblFungi"/>
</dbReference>
<comment type="catalytic activity">
    <reaction evidence="11">
        <text>ATP + H2O = ADP + phosphate + H(+)</text>
        <dbReference type="Rhea" id="RHEA:13065"/>
        <dbReference type="ChEBI" id="CHEBI:15377"/>
        <dbReference type="ChEBI" id="CHEBI:15378"/>
        <dbReference type="ChEBI" id="CHEBI:30616"/>
        <dbReference type="ChEBI" id="CHEBI:43474"/>
        <dbReference type="ChEBI" id="CHEBI:456216"/>
        <dbReference type="EC" id="3.6.4.13"/>
    </reaction>
</comment>
<dbReference type="PANTHER" id="PTHR12131">
    <property type="entry name" value="ATP-DEPENDENT RNA AND DNA HELICASE"/>
    <property type="match status" value="1"/>
</dbReference>
<dbReference type="SMART" id="SM00490">
    <property type="entry name" value="HELICc"/>
    <property type="match status" value="1"/>
</dbReference>
<dbReference type="InterPro" id="IPR041082">
    <property type="entry name" value="Suv3_C_1"/>
</dbReference>
<evidence type="ECO:0000256" key="9">
    <source>
        <dbReference type="ARBA" id="ARBA00022946"/>
    </source>
</evidence>
<keyword evidence="9" id="KW-0809">Transit peptide</keyword>
<name>A0A077X2C7_9FUNG</name>
<dbReference type="Pfam" id="PF18147">
    <property type="entry name" value="Suv3_C_1"/>
    <property type="match status" value="1"/>
</dbReference>
<dbReference type="SUPFAM" id="SSF52540">
    <property type="entry name" value="P-loop containing nucleoside triphosphate hydrolases"/>
    <property type="match status" value="1"/>
</dbReference>
<feature type="domain" description="Helicase ATP-binding" evidence="13">
    <location>
        <begin position="179"/>
        <end position="325"/>
    </location>
</feature>
<dbReference type="SMART" id="SM00487">
    <property type="entry name" value="DEXDc"/>
    <property type="match status" value="1"/>
</dbReference>
<evidence type="ECO:0000256" key="6">
    <source>
        <dbReference type="ARBA" id="ARBA00022801"/>
    </source>
</evidence>
<dbReference type="PROSITE" id="PS51194">
    <property type="entry name" value="HELICASE_CTER"/>
    <property type="match status" value="1"/>
</dbReference>
<comment type="cofactor">
    <cofactor evidence="2">
        <name>Mg(2+)</name>
        <dbReference type="ChEBI" id="CHEBI:18420"/>
    </cofactor>
</comment>
<dbReference type="PROSITE" id="PS51192">
    <property type="entry name" value="HELICASE_ATP_BIND_1"/>
    <property type="match status" value="1"/>
</dbReference>
<dbReference type="AlphaFoldDB" id="A0A077X2C7"/>
<keyword evidence="6" id="KW-0378">Hydrolase</keyword>
<organism evidence="15">
    <name type="scientific">Lichtheimia ramosa</name>
    <dbReference type="NCBI Taxonomy" id="688394"/>
    <lineage>
        <taxon>Eukaryota</taxon>
        <taxon>Fungi</taxon>
        <taxon>Fungi incertae sedis</taxon>
        <taxon>Mucoromycota</taxon>
        <taxon>Mucoromycotina</taxon>
        <taxon>Mucoromycetes</taxon>
        <taxon>Mucorales</taxon>
        <taxon>Lichtheimiaceae</taxon>
        <taxon>Lichtheimia</taxon>
    </lineage>
</organism>
<dbReference type="InterPro" id="IPR014001">
    <property type="entry name" value="Helicase_ATP-bd"/>
</dbReference>
<sequence>MIEQYLFFLRRTTCLVRQSTRLSPVLWHSRASFSTTSAVCRNISQQRLAPSFKAPRIRTLPKRTTLSWANKVLQARLKAFQSNGVLQKKAAGMGIRGKLHRQLSSDFVTDALAGNVKGCDAKAVLEGYNPYEGIASVDRVLLTSYYNYAEPRLPEHIQESLRSLKQVSDIRYPAEWFPEARQMQRKIIMHVGPTNSGKTYHALRRLAEAKSGVYCGPLRLLAHEVFQKMNSGGVECNLLTGEEKRQVSPTATLTSSTIEMVNVHKPLEVAVIDEIQMIADPERGWAWTQALLGLPAKEIHLCGEASAVPLVKEICEDLGDEVQVNEYKRLTPVNVVQYTLNNDWTKIRKGDCVVTFSRREIFDIKEKIELKTGLKCAVVYGGLPPELRASQAQTFNDPDSTVDVLVASDAIGMGLNLNIKRIVFATVQKYDGRARRYITFPQLKQIGGRAGRFGTSYAQGEVTTLNPADLSYVQQAMDSPTQMLTSAGLQPTLDIIELFALQMPNDRFSALLQRFQDLATVSGRYFLCNLDDKKALADAINHIALDLRDRYQLVLAPVPTRKPTCVATFQDMAQKFSENEPCELEQFVELPEKPASTPEGLNELEESHKIIMLYLWLSLRYPHIFVTSQETGLELKQKVESLIDTSLKQQNTQKLLHSHHSATKRRFPDNKHNKKRGAFKKHKFETKKDKKHRQ</sequence>